<evidence type="ECO:0000313" key="8">
    <source>
        <dbReference type="EMBL" id="GLB40095.1"/>
    </source>
</evidence>
<dbReference type="InterPro" id="IPR012337">
    <property type="entry name" value="RNaseH-like_sf"/>
</dbReference>
<dbReference type="InterPro" id="IPR052035">
    <property type="entry name" value="ZnF_BED_domain_contain"/>
</dbReference>
<feature type="region of interest" description="Disordered" evidence="6">
    <location>
        <begin position="714"/>
        <end position="749"/>
    </location>
</feature>
<proteinExistence type="predicted"/>
<sequence length="900" mass="102160">MSKSVKAKAKPTTSVVTRAAARKQPAVKKGKRRASKDSSSDGSDDEEEQPRRKKKKTRVVTVEESEDEESVEEIEHEGSEEVEEVADDAAEDQEDTVDLELHQQSEIPEIRAVKKDSTRDILLIFTDIVTVKFLPKTGEPAEVKKGRWCKVCKESEKFVARYGKRKCFHVGGNSSCRAHIRQHYEVYKTRCAAEKIPVHHWSIPRDVWRAMEKEKEEKGGKAKKNASLDGVFEVMKGPQAFSRQEVLKNVAKLIACDDQALALADKALFRNCLVSMRPKSTSKDLPSTYDVGVFLHNEFIEHLKIVRESITTAPGLIATTDDAWTCEVTKEPFMGMTGHWIDVDQRTGAWTLRSEVLGFKTLSGAHSGENLGRYFIGLCERVGIIQPNLSKLFTITLDNTSNNTGLCETVERFHQKRNLGPWKASENQLPCLEHVVQLAIVDVMGHITKLAAIETTTAIWEYDPDLSDNRILNGSLDAVAAIRTLAIKMQASGQRIEYFDKLQIQCGISTPLKIPLHNNTRWGTAYMMMERAVKLRAAINLFVASADELFGHITTIRREGKIVKNIPWSAFKLGEADWNRVTDAKDILADSNRCLHYFSSDKRPTLWRALPAIEELQTAWEEKQKDPRFDIYQDAIQDGLDKLQKYYSKFDEKPNYVLALVLHPYYKLEYIRMAWGGAKEQQEEIKAGNKNARNWHAEAQDLVEATMARYWRTRPGATTSTDTPVPTDTPSPTDTPLASDRRQAQHGHLSDFDRWRETLIAEDETGWEEELRSYLKTVPKEVTKDTDIIEWWSKNQHKYPTLARIALDILPCQASSVPCERLFSGSKQTATDRRARLGASRFEELQIMKSAWRGTIVDFADINSWEVEIVKADLDVYAALLDEDVALEAWDIGYDEVSSY</sequence>
<evidence type="ECO:0000259" key="7">
    <source>
        <dbReference type="Pfam" id="PF05699"/>
    </source>
</evidence>
<evidence type="ECO:0000256" key="5">
    <source>
        <dbReference type="ARBA" id="ARBA00023242"/>
    </source>
</evidence>
<dbReference type="GO" id="GO:0008270">
    <property type="term" value="F:zinc ion binding"/>
    <property type="evidence" value="ECO:0007669"/>
    <property type="project" value="UniProtKB-KW"/>
</dbReference>
<organism evidence="8 9">
    <name type="scientific">Lyophyllum shimeji</name>
    <name type="common">Hon-shimeji</name>
    <name type="synonym">Tricholoma shimeji</name>
    <dbReference type="NCBI Taxonomy" id="47721"/>
    <lineage>
        <taxon>Eukaryota</taxon>
        <taxon>Fungi</taxon>
        <taxon>Dikarya</taxon>
        <taxon>Basidiomycota</taxon>
        <taxon>Agaricomycotina</taxon>
        <taxon>Agaricomycetes</taxon>
        <taxon>Agaricomycetidae</taxon>
        <taxon>Agaricales</taxon>
        <taxon>Tricholomatineae</taxon>
        <taxon>Lyophyllaceae</taxon>
        <taxon>Lyophyllum</taxon>
    </lineage>
</organism>
<feature type="compositionally biased region" description="Basic and acidic residues" evidence="6">
    <location>
        <begin position="739"/>
        <end position="749"/>
    </location>
</feature>
<dbReference type="GO" id="GO:0046983">
    <property type="term" value="F:protein dimerization activity"/>
    <property type="evidence" value="ECO:0007669"/>
    <property type="project" value="InterPro"/>
</dbReference>
<evidence type="ECO:0000256" key="3">
    <source>
        <dbReference type="ARBA" id="ARBA00022771"/>
    </source>
</evidence>
<evidence type="ECO:0000256" key="6">
    <source>
        <dbReference type="SAM" id="MobiDB-lite"/>
    </source>
</evidence>
<dbReference type="PANTHER" id="PTHR46481:SF10">
    <property type="entry name" value="ZINC FINGER BED DOMAIN-CONTAINING PROTEIN 39"/>
    <property type="match status" value="1"/>
</dbReference>
<keyword evidence="3" id="KW-0863">Zinc-finger</keyword>
<accession>A0A9P3PP78</accession>
<dbReference type="PANTHER" id="PTHR46481">
    <property type="entry name" value="ZINC FINGER BED DOMAIN-CONTAINING PROTEIN 4"/>
    <property type="match status" value="1"/>
</dbReference>
<keyword evidence="2" id="KW-0479">Metal-binding</keyword>
<feature type="compositionally biased region" description="Basic residues" evidence="6">
    <location>
        <begin position="25"/>
        <end position="34"/>
    </location>
</feature>
<comment type="caution">
    <text evidence="8">The sequence shown here is derived from an EMBL/GenBank/DDBJ whole genome shotgun (WGS) entry which is preliminary data.</text>
</comment>
<reference evidence="8" key="1">
    <citation type="submission" date="2022-07" db="EMBL/GenBank/DDBJ databases">
        <title>The genome of Lyophyllum shimeji provides insight into the initial evolution of ectomycorrhizal fungal genome.</title>
        <authorList>
            <person name="Kobayashi Y."/>
            <person name="Shibata T."/>
            <person name="Hirakawa H."/>
            <person name="Shigenobu S."/>
            <person name="Nishiyama T."/>
            <person name="Yamada A."/>
            <person name="Hasebe M."/>
            <person name="Kawaguchi M."/>
        </authorList>
    </citation>
    <scope>NUCLEOTIDE SEQUENCE</scope>
    <source>
        <strain evidence="8">AT787</strain>
    </source>
</reference>
<name>A0A9P3PP78_LYOSH</name>
<evidence type="ECO:0000256" key="4">
    <source>
        <dbReference type="ARBA" id="ARBA00022833"/>
    </source>
</evidence>
<dbReference type="Pfam" id="PF05699">
    <property type="entry name" value="Dimer_Tnp_hAT"/>
    <property type="match status" value="1"/>
</dbReference>
<feature type="region of interest" description="Disordered" evidence="6">
    <location>
        <begin position="1"/>
        <end position="96"/>
    </location>
</feature>
<gene>
    <name evidence="8" type="ORF">LshimejAT787_0706050</name>
</gene>
<keyword evidence="5" id="KW-0539">Nucleus</keyword>
<protein>
    <recommendedName>
        <fullName evidence="7">HAT C-terminal dimerisation domain-containing protein</fullName>
    </recommendedName>
</protein>
<feature type="compositionally biased region" description="Low complexity" evidence="6">
    <location>
        <begin position="718"/>
        <end position="736"/>
    </location>
</feature>
<keyword evidence="4" id="KW-0862">Zinc</keyword>
<dbReference type="Proteomes" id="UP001063166">
    <property type="component" value="Unassembled WGS sequence"/>
</dbReference>
<dbReference type="SUPFAM" id="SSF53098">
    <property type="entry name" value="Ribonuclease H-like"/>
    <property type="match status" value="1"/>
</dbReference>
<dbReference type="InterPro" id="IPR008906">
    <property type="entry name" value="HATC_C_dom"/>
</dbReference>
<dbReference type="OrthoDB" id="3237158at2759"/>
<comment type="subcellular location">
    <subcellularLocation>
        <location evidence="1">Nucleus</location>
    </subcellularLocation>
</comment>
<dbReference type="GO" id="GO:0005634">
    <property type="term" value="C:nucleus"/>
    <property type="evidence" value="ECO:0007669"/>
    <property type="project" value="UniProtKB-SubCell"/>
</dbReference>
<keyword evidence="9" id="KW-1185">Reference proteome</keyword>
<dbReference type="EMBL" id="BRPK01000007">
    <property type="protein sequence ID" value="GLB40095.1"/>
    <property type="molecule type" value="Genomic_DNA"/>
</dbReference>
<dbReference type="AlphaFoldDB" id="A0A9P3PP78"/>
<evidence type="ECO:0000256" key="2">
    <source>
        <dbReference type="ARBA" id="ARBA00022723"/>
    </source>
</evidence>
<feature type="compositionally biased region" description="Acidic residues" evidence="6">
    <location>
        <begin position="63"/>
        <end position="96"/>
    </location>
</feature>
<feature type="domain" description="HAT C-terminal dimerisation" evidence="7">
    <location>
        <begin position="770"/>
        <end position="850"/>
    </location>
</feature>
<evidence type="ECO:0000313" key="9">
    <source>
        <dbReference type="Proteomes" id="UP001063166"/>
    </source>
</evidence>
<evidence type="ECO:0000256" key="1">
    <source>
        <dbReference type="ARBA" id="ARBA00004123"/>
    </source>
</evidence>